<dbReference type="Pfam" id="PF01650">
    <property type="entry name" value="Peptidase_C13"/>
    <property type="match status" value="1"/>
</dbReference>
<dbReference type="GO" id="GO:0006508">
    <property type="term" value="P:proteolysis"/>
    <property type="evidence" value="ECO:0007669"/>
    <property type="project" value="InterPro"/>
</dbReference>
<accession>C5T6K9</accession>
<keyword evidence="2" id="KW-1133">Transmembrane helix</keyword>
<reference evidence="3 4" key="1">
    <citation type="submission" date="2009-05" db="EMBL/GenBank/DDBJ databases">
        <title>The draft genome of Acidovorax delafieldii 2AN.</title>
        <authorList>
            <consortium name="US DOE Joint Genome Institute (JGI-PGF)"/>
            <person name="Lucas S."/>
            <person name="Copeland A."/>
            <person name="Lapidus A."/>
            <person name="Glavina del Rio T."/>
            <person name="Tice H."/>
            <person name="Bruce D."/>
            <person name="Goodwin L."/>
            <person name="Pitluck S."/>
            <person name="Larimer F."/>
            <person name="Land M.L."/>
            <person name="Hauser L."/>
            <person name="Shelobolina E.S."/>
            <person name="Picardal F."/>
            <person name="Roden E."/>
            <person name="Emerson D."/>
        </authorList>
    </citation>
    <scope>NUCLEOTIDE SEQUENCE [LARGE SCALE GENOMIC DNA]</scope>
    <source>
        <strain evidence="3 4">2AN</strain>
    </source>
</reference>
<keyword evidence="4" id="KW-1185">Reference proteome</keyword>
<dbReference type="InterPro" id="IPR001096">
    <property type="entry name" value="Peptidase_C13"/>
</dbReference>
<dbReference type="Gene3D" id="3.40.50.1460">
    <property type="match status" value="1"/>
</dbReference>
<dbReference type="AlphaFoldDB" id="C5T6K9"/>
<feature type="region of interest" description="Disordered" evidence="1">
    <location>
        <begin position="1"/>
        <end position="23"/>
    </location>
</feature>
<dbReference type="SUPFAM" id="SSF52129">
    <property type="entry name" value="Caspase-like"/>
    <property type="match status" value="1"/>
</dbReference>
<gene>
    <name evidence="3" type="ORF">AcdelDRAFT_2539</name>
</gene>
<evidence type="ECO:0000313" key="3">
    <source>
        <dbReference type="EMBL" id="EER59894.1"/>
    </source>
</evidence>
<protein>
    <submittedName>
        <fullName evidence="3">Peptidase C13, legumain asparaginyl peptidase</fullName>
    </submittedName>
</protein>
<keyword evidence="2" id="KW-0812">Transmembrane</keyword>
<feature type="transmembrane region" description="Helical" evidence="2">
    <location>
        <begin position="71"/>
        <end position="92"/>
    </location>
</feature>
<feature type="transmembrane region" description="Helical" evidence="2">
    <location>
        <begin position="104"/>
        <end position="121"/>
    </location>
</feature>
<proteinExistence type="predicted"/>
<feature type="transmembrane region" description="Helical" evidence="2">
    <location>
        <begin position="177"/>
        <end position="198"/>
    </location>
</feature>
<organism evidence="3 4">
    <name type="scientific">Acidovorax delafieldii 2AN</name>
    <dbReference type="NCBI Taxonomy" id="573060"/>
    <lineage>
        <taxon>Bacteria</taxon>
        <taxon>Pseudomonadati</taxon>
        <taxon>Pseudomonadota</taxon>
        <taxon>Betaproteobacteria</taxon>
        <taxon>Burkholderiales</taxon>
        <taxon>Comamonadaceae</taxon>
        <taxon>Acidovorax</taxon>
    </lineage>
</organism>
<keyword evidence="2" id="KW-0472">Membrane</keyword>
<evidence type="ECO:0000256" key="2">
    <source>
        <dbReference type="SAM" id="Phobius"/>
    </source>
</evidence>
<evidence type="ECO:0000313" key="4">
    <source>
        <dbReference type="Proteomes" id="UP000003856"/>
    </source>
</evidence>
<name>C5T6K9_ACIDE</name>
<evidence type="ECO:0000256" key="1">
    <source>
        <dbReference type="SAM" id="MobiDB-lite"/>
    </source>
</evidence>
<feature type="transmembrane region" description="Helical" evidence="2">
    <location>
        <begin position="210"/>
        <end position="227"/>
    </location>
</feature>
<comment type="caution">
    <text evidence="3">The sequence shown here is derived from an EMBL/GenBank/DDBJ whole genome shotgun (WGS) entry which is preliminary data.</text>
</comment>
<dbReference type="OrthoDB" id="345222at2"/>
<feature type="transmembrane region" description="Helical" evidence="2">
    <location>
        <begin position="133"/>
        <end position="157"/>
    </location>
</feature>
<dbReference type="PATRIC" id="fig|573060.9.peg.2555"/>
<dbReference type="Proteomes" id="UP000003856">
    <property type="component" value="Unassembled WGS sequence"/>
</dbReference>
<dbReference type="EMBL" id="ACQT01000088">
    <property type="protein sequence ID" value="EER59894.1"/>
    <property type="molecule type" value="Genomic_DNA"/>
</dbReference>
<dbReference type="InterPro" id="IPR029030">
    <property type="entry name" value="Caspase-like_dom_sf"/>
</dbReference>
<dbReference type="GO" id="GO:0008233">
    <property type="term" value="F:peptidase activity"/>
    <property type="evidence" value="ECO:0007669"/>
    <property type="project" value="InterPro"/>
</dbReference>
<sequence length="510" mass="54988">MMAAMQEPNVPGDRYRTGISPPAPAEALAQAPQPVPAVAHGARPLSCWLVDGLRANGFALPRHGAATPTPWQLIVLVGLAEAVVLGLARLQVSGPAEFSLRSALAQQWPAALVLWFAWWAMAPARQRQGGVDAAGNGGLAAWFVLFSWAALVPLMLAELLLASDARWPALWQGGVRDLAFGGALAALLAWALAALVVVSRRFIGSAWRTGVFSTAMVATMGFASWQFPEPPWMPVEQAPADSPQLVLSQSLFEAQQALWQRQVQALAGPRSDRVEVYGLVFAPYASENVFRRESTMVRELLEQRFDARGRVVHLLNHAETAATHVWATPQNLQRAVAALGARMDRERDVLVVYMTSHGGQNHQLAASHWPLDVPPVGPEMLRQALDEAGIRNRVIAVSACYSGGWVEPLAGDDTLVMTAADATHTSYGCGSRSELTFFGRAVFDEQLRTTWSFADAFARAVPVIAEREVAAGKEDGFSNPQIRVGSRIAPVLEALALRLSRQDAVASANP</sequence>